<organism evidence="1">
    <name type="scientific">uncultured Caudovirales phage</name>
    <dbReference type="NCBI Taxonomy" id="2100421"/>
    <lineage>
        <taxon>Viruses</taxon>
        <taxon>Duplodnaviria</taxon>
        <taxon>Heunggongvirae</taxon>
        <taxon>Uroviricota</taxon>
        <taxon>Caudoviricetes</taxon>
        <taxon>Peduoviridae</taxon>
        <taxon>Maltschvirus</taxon>
        <taxon>Maltschvirus maltsch</taxon>
    </lineage>
</organism>
<sequence>MKITTERTTTFEFETATAGLVVLTPEEAMDLRDSLDKALKANGFIPTPPHCVEPTEPTKLQKAIDDSIATAKERQRVIDKAERELAVEKLLREQREAMERATIGVGARRQDDGRWPWSDYPRYLLGEAHPNTITCLLAR</sequence>
<protein>
    <submittedName>
        <fullName evidence="1">Uncharacterized protein</fullName>
    </submittedName>
</protein>
<reference evidence="1" key="1">
    <citation type="submission" date="2020-04" db="EMBL/GenBank/DDBJ databases">
        <authorList>
            <person name="Chiriac C."/>
            <person name="Salcher M."/>
            <person name="Ghai R."/>
            <person name="Kavagutti S V."/>
        </authorList>
    </citation>
    <scope>NUCLEOTIDE SEQUENCE</scope>
</reference>
<proteinExistence type="predicted"/>
<dbReference type="EMBL" id="LR796683">
    <property type="protein sequence ID" value="CAB4158744.1"/>
    <property type="molecule type" value="Genomic_DNA"/>
</dbReference>
<accession>A0A6J5NU71</accession>
<gene>
    <name evidence="1" type="ORF">UFOVP708_21</name>
</gene>
<evidence type="ECO:0000313" key="1">
    <source>
        <dbReference type="EMBL" id="CAB4158744.1"/>
    </source>
</evidence>
<name>A0A6J5NU71_9CAUD</name>